<dbReference type="PANTHER" id="PTHR19305:SF9">
    <property type="entry name" value="SYNAPTOSOMAL-ASSOCIATED PROTEIN 29"/>
    <property type="match status" value="1"/>
</dbReference>
<dbReference type="AlphaFoldDB" id="A0A072PJS6"/>
<dbReference type="PROSITE" id="PS50192">
    <property type="entry name" value="T_SNARE"/>
    <property type="match status" value="1"/>
</dbReference>
<dbReference type="VEuPathDB" id="FungiDB:A1O9_04867"/>
<evidence type="ECO:0000256" key="2">
    <source>
        <dbReference type="SAM" id="MobiDB-lite"/>
    </source>
</evidence>
<feature type="region of interest" description="Disordered" evidence="2">
    <location>
        <begin position="436"/>
        <end position="475"/>
    </location>
</feature>
<feature type="compositionally biased region" description="Gly residues" evidence="2">
    <location>
        <begin position="67"/>
        <end position="77"/>
    </location>
</feature>
<protein>
    <submittedName>
        <fullName evidence="4">Synaptosomal-associated protein, 23kDa</fullName>
    </submittedName>
</protein>
<dbReference type="GeneID" id="25279794"/>
<sequence length="475" mass="51247">MGKFSFKKGDDDDNDSSRNALFGSRSSKNKSPAPPSQNPYAQTAVPPDAYTRAKMSAGVAQPPPGGFQQGNYGGGLPAPGQQRPGYGGGNPYAGGPPDRYGSDNKYGQSQGGQGGYGGGSGGGFSSDKFGNQNGYGGGSGGNPYASAQQTGGMLRQGGYGGLGPSNATEPDSNRDELFGGARERAEQRPQNSAGGPPGYQYNNPDGNAGGDRSYGAYGDRQLTAEEEEEEDITATKQEIRFMKQQDVASTRNALQIAAQAEEMGRNTLARLGAQGERMHNTDRNLDIGNNHVNVAEDKTKELKTLNRSMFAVHVNNPFTAKDRRAQRDEAIMDRHHQERELREASREQAFRSTQRMNQNFKGLDEAGAGTRTKTSLAERAKYQFEADSEDEGMENEIDRNLDDLTGAAKRLNLLARATGEEVEQQNKLINRIAEKVSVPPPPPQERKPSACNVQHANIDDRATDSTTDWCSRPRS</sequence>
<dbReference type="HOGENOM" id="CLU_020823_2_0_1"/>
<evidence type="ECO:0000256" key="1">
    <source>
        <dbReference type="ARBA" id="ARBA00009480"/>
    </source>
</evidence>
<keyword evidence="5" id="KW-1185">Reference proteome</keyword>
<dbReference type="SMART" id="SM00397">
    <property type="entry name" value="t_SNARE"/>
    <property type="match status" value="2"/>
</dbReference>
<dbReference type="PANTHER" id="PTHR19305">
    <property type="entry name" value="SYNAPTOSOMAL ASSOCIATED PROTEIN"/>
    <property type="match status" value="1"/>
</dbReference>
<dbReference type="GO" id="GO:0031201">
    <property type="term" value="C:SNARE complex"/>
    <property type="evidence" value="ECO:0007669"/>
    <property type="project" value="TreeGrafter"/>
</dbReference>
<dbReference type="Proteomes" id="UP000027920">
    <property type="component" value="Unassembled WGS sequence"/>
</dbReference>
<dbReference type="STRING" id="1182545.A0A072PJS6"/>
<reference evidence="4 5" key="1">
    <citation type="submission" date="2013-03" db="EMBL/GenBank/DDBJ databases">
        <title>The Genome Sequence of Exophiala aquamarina CBS 119918.</title>
        <authorList>
            <consortium name="The Broad Institute Genomics Platform"/>
            <person name="Cuomo C."/>
            <person name="de Hoog S."/>
            <person name="Gorbushina A."/>
            <person name="Walker B."/>
            <person name="Young S.K."/>
            <person name="Zeng Q."/>
            <person name="Gargeya S."/>
            <person name="Fitzgerald M."/>
            <person name="Haas B."/>
            <person name="Abouelleil A."/>
            <person name="Allen A.W."/>
            <person name="Alvarado L."/>
            <person name="Arachchi H.M."/>
            <person name="Berlin A.M."/>
            <person name="Chapman S.B."/>
            <person name="Gainer-Dewar J."/>
            <person name="Goldberg J."/>
            <person name="Griggs A."/>
            <person name="Gujja S."/>
            <person name="Hansen M."/>
            <person name="Howarth C."/>
            <person name="Imamovic A."/>
            <person name="Ireland A."/>
            <person name="Larimer J."/>
            <person name="McCowan C."/>
            <person name="Murphy C."/>
            <person name="Pearson M."/>
            <person name="Poon T.W."/>
            <person name="Priest M."/>
            <person name="Roberts A."/>
            <person name="Saif S."/>
            <person name="Shea T."/>
            <person name="Sisk P."/>
            <person name="Sykes S."/>
            <person name="Wortman J."/>
            <person name="Nusbaum C."/>
            <person name="Birren B."/>
        </authorList>
    </citation>
    <scope>NUCLEOTIDE SEQUENCE [LARGE SCALE GENOMIC DNA]</scope>
    <source>
        <strain evidence="4 5">CBS 119918</strain>
    </source>
</reference>
<dbReference type="RefSeq" id="XP_013262607.1">
    <property type="nucleotide sequence ID" value="XM_013407153.1"/>
</dbReference>
<dbReference type="EMBL" id="AMGV01000003">
    <property type="protein sequence ID" value="KEF60017.1"/>
    <property type="molecule type" value="Genomic_DNA"/>
</dbReference>
<dbReference type="GO" id="GO:0006906">
    <property type="term" value="P:vesicle fusion"/>
    <property type="evidence" value="ECO:0007669"/>
    <property type="project" value="TreeGrafter"/>
</dbReference>
<dbReference type="InterPro" id="IPR000727">
    <property type="entry name" value="T_SNARE_dom"/>
</dbReference>
<dbReference type="GO" id="GO:0019905">
    <property type="term" value="F:syntaxin binding"/>
    <property type="evidence" value="ECO:0007669"/>
    <property type="project" value="TreeGrafter"/>
</dbReference>
<dbReference type="SUPFAM" id="SSF58038">
    <property type="entry name" value="SNARE fusion complex"/>
    <property type="match status" value="2"/>
</dbReference>
<feature type="region of interest" description="Disordered" evidence="2">
    <location>
        <begin position="1"/>
        <end position="236"/>
    </location>
</feature>
<evidence type="ECO:0000313" key="5">
    <source>
        <dbReference type="Proteomes" id="UP000027920"/>
    </source>
</evidence>
<feature type="compositionally biased region" description="Gly residues" evidence="2">
    <location>
        <begin position="154"/>
        <end position="163"/>
    </location>
</feature>
<dbReference type="CDD" id="cd15857">
    <property type="entry name" value="SNARE_SEC9C"/>
    <property type="match status" value="1"/>
</dbReference>
<comment type="caution">
    <text evidence="4">The sequence shown here is derived from an EMBL/GenBank/DDBJ whole genome shotgun (WGS) entry which is preliminary data.</text>
</comment>
<name>A0A072PJS6_9EURO</name>
<comment type="similarity">
    <text evidence="1">Belongs to the SNAP-25 family.</text>
</comment>
<evidence type="ECO:0000259" key="3">
    <source>
        <dbReference type="PROSITE" id="PS50192"/>
    </source>
</evidence>
<organism evidence="4 5">
    <name type="scientific">Exophiala aquamarina CBS 119918</name>
    <dbReference type="NCBI Taxonomy" id="1182545"/>
    <lineage>
        <taxon>Eukaryota</taxon>
        <taxon>Fungi</taxon>
        <taxon>Dikarya</taxon>
        <taxon>Ascomycota</taxon>
        <taxon>Pezizomycotina</taxon>
        <taxon>Eurotiomycetes</taxon>
        <taxon>Chaetothyriomycetidae</taxon>
        <taxon>Chaetothyriales</taxon>
        <taxon>Herpotrichiellaceae</taxon>
        <taxon>Exophiala</taxon>
    </lineage>
</organism>
<feature type="domain" description="T-SNARE coiled-coil homology" evidence="3">
    <location>
        <begin position="391"/>
        <end position="437"/>
    </location>
</feature>
<dbReference type="GO" id="GO:0006887">
    <property type="term" value="P:exocytosis"/>
    <property type="evidence" value="ECO:0007669"/>
    <property type="project" value="TreeGrafter"/>
</dbReference>
<dbReference type="GO" id="GO:0005484">
    <property type="term" value="F:SNAP receptor activity"/>
    <property type="evidence" value="ECO:0007669"/>
    <property type="project" value="TreeGrafter"/>
</dbReference>
<dbReference type="OrthoDB" id="18679at2759"/>
<proteinExistence type="inferred from homology"/>
<feature type="compositionally biased region" description="Basic and acidic residues" evidence="2">
    <location>
        <begin position="171"/>
        <end position="187"/>
    </location>
</feature>
<gene>
    <name evidence="4" type="ORF">A1O9_04867</name>
</gene>
<dbReference type="GO" id="GO:0005886">
    <property type="term" value="C:plasma membrane"/>
    <property type="evidence" value="ECO:0007669"/>
    <property type="project" value="TreeGrafter"/>
</dbReference>
<dbReference type="Gene3D" id="1.20.5.110">
    <property type="match status" value="2"/>
</dbReference>
<accession>A0A072PJS6</accession>
<feature type="compositionally biased region" description="Gly residues" evidence="2">
    <location>
        <begin position="109"/>
        <end position="124"/>
    </location>
</feature>
<evidence type="ECO:0000313" key="4">
    <source>
        <dbReference type="EMBL" id="KEF60017.1"/>
    </source>
</evidence>
<dbReference type="CDD" id="cd15886">
    <property type="entry name" value="SNARE_SEC9N"/>
    <property type="match status" value="1"/>
</dbReference>